<keyword evidence="3" id="KW-1015">Disulfide bond</keyword>
<evidence type="ECO:0000256" key="4">
    <source>
        <dbReference type="SAM" id="SignalP"/>
    </source>
</evidence>
<proteinExistence type="inferred from homology"/>
<dbReference type="STRING" id="10020.ENSDORP00000004684"/>
<dbReference type="PANTHER" id="PTHR10517:SF10">
    <property type="entry name" value="SPERM-EGG FUSION PROTEIN JUNO"/>
    <property type="match status" value="1"/>
</dbReference>
<dbReference type="GO" id="GO:0007155">
    <property type="term" value="P:cell adhesion"/>
    <property type="evidence" value="ECO:0007669"/>
    <property type="project" value="Ensembl"/>
</dbReference>
<keyword evidence="2 4" id="KW-0732">Signal</keyword>
<dbReference type="CTD" id="390243"/>
<evidence type="ECO:0000313" key="7">
    <source>
        <dbReference type="RefSeq" id="XP_012884269.1"/>
    </source>
</evidence>
<dbReference type="OrthoDB" id="567542at2759"/>
<keyword evidence="6" id="KW-1185">Reference proteome</keyword>
<dbReference type="PANTHER" id="PTHR10517">
    <property type="entry name" value="FOLATE RECEPTOR"/>
    <property type="match status" value="1"/>
</dbReference>
<dbReference type="OMA" id="NAPLCQE"/>
<dbReference type="FunCoup" id="A0A1S3G7N1">
    <property type="interactions" value="158"/>
</dbReference>
<evidence type="ECO:0000259" key="5">
    <source>
        <dbReference type="Pfam" id="PF03024"/>
    </source>
</evidence>
<evidence type="ECO:0000256" key="3">
    <source>
        <dbReference type="ARBA" id="ARBA00023157"/>
    </source>
</evidence>
<name>A0A1S3G7N1_DIPOR</name>
<dbReference type="Pfam" id="PF03024">
    <property type="entry name" value="Folate_rec"/>
    <property type="match status" value="1"/>
</dbReference>
<dbReference type="InterPro" id="IPR004269">
    <property type="entry name" value="Folate_rcpt"/>
</dbReference>
<comment type="similarity">
    <text evidence="1">Belongs to the folate receptor family.</text>
</comment>
<dbReference type="GO" id="GO:0035036">
    <property type="term" value="P:sperm-egg recognition"/>
    <property type="evidence" value="ECO:0007669"/>
    <property type="project" value="Ensembl"/>
</dbReference>
<dbReference type="KEGG" id="dord:105995139"/>
<dbReference type="Proteomes" id="UP000081671">
    <property type="component" value="Unplaced"/>
</dbReference>
<evidence type="ECO:0000256" key="1">
    <source>
        <dbReference type="ARBA" id="ARBA00007932"/>
    </source>
</evidence>
<feature type="domain" description="Folate receptor-like" evidence="5">
    <location>
        <begin position="26"/>
        <end position="201"/>
    </location>
</feature>
<dbReference type="GO" id="GO:0009897">
    <property type="term" value="C:external side of plasma membrane"/>
    <property type="evidence" value="ECO:0007669"/>
    <property type="project" value="TreeGrafter"/>
</dbReference>
<accession>A0A1S3G7N1</accession>
<dbReference type="RefSeq" id="XP_012884269.1">
    <property type="nucleotide sequence ID" value="XM_013028815.1"/>
</dbReference>
<dbReference type="InParanoid" id="A0A1S3G7N1"/>
<dbReference type="AlphaFoldDB" id="A0A1S3G7N1"/>
<dbReference type="GO" id="GO:0005102">
    <property type="term" value="F:signaling receptor binding"/>
    <property type="evidence" value="ECO:0007669"/>
    <property type="project" value="Ensembl"/>
</dbReference>
<evidence type="ECO:0000313" key="6">
    <source>
        <dbReference type="Proteomes" id="UP000081671"/>
    </source>
</evidence>
<feature type="signal peptide" evidence="4">
    <location>
        <begin position="1"/>
        <end position="19"/>
    </location>
</feature>
<protein>
    <submittedName>
        <fullName evidence="7">Sperm-egg fusion protein Juno</fullName>
    </submittedName>
</protein>
<organism evidence="6 7">
    <name type="scientific">Dipodomys ordii</name>
    <name type="common">Ord's kangaroo rat</name>
    <dbReference type="NCBI Taxonomy" id="10020"/>
    <lineage>
        <taxon>Eukaryota</taxon>
        <taxon>Metazoa</taxon>
        <taxon>Chordata</taxon>
        <taxon>Craniata</taxon>
        <taxon>Vertebrata</taxon>
        <taxon>Euteleostomi</taxon>
        <taxon>Mammalia</taxon>
        <taxon>Eutheria</taxon>
        <taxon>Euarchontoglires</taxon>
        <taxon>Glires</taxon>
        <taxon>Rodentia</taxon>
        <taxon>Castorimorpha</taxon>
        <taxon>Heteromyidae</taxon>
        <taxon>Dipodomyinae</taxon>
        <taxon>Dipodomys</taxon>
    </lineage>
</organism>
<dbReference type="InterPro" id="IPR018143">
    <property type="entry name" value="Folate_rcpt-like"/>
</dbReference>
<sequence>MAQWWQFLLGLWTVMPTWTADKLLDVCMSTKHHKREPGPEDKLYMECMPWQDNACCTASTSWEAHLDVSPLHDFTLIHCGLLTPHCRKHFFRAICFYECSPNLGPWIQPMDPSGQTERVWNVPLCREDCKQWWDDCRSSYTCKSNWHGDWDWNRGRNSCPAEAPCRPFPEYFPTPADLCEKIWNNSFRASPNHRNSGQCLQKWFEPGQGNPNGAVAHIFASPGPTRKLSYTLMAFSMCLSFLP</sequence>
<gene>
    <name evidence="7" type="primary">Izumo1r</name>
</gene>
<dbReference type="GO" id="GO:0007342">
    <property type="term" value="P:fusion of sperm to egg plasma membrane involved in single fertilization"/>
    <property type="evidence" value="ECO:0007669"/>
    <property type="project" value="Ensembl"/>
</dbReference>
<feature type="chain" id="PRO_5010313690" evidence="4">
    <location>
        <begin position="20"/>
        <end position="243"/>
    </location>
</feature>
<dbReference type="GeneID" id="105995139"/>
<evidence type="ECO:0000256" key="2">
    <source>
        <dbReference type="ARBA" id="ARBA00022729"/>
    </source>
</evidence>
<reference evidence="7" key="1">
    <citation type="submission" date="2025-08" db="UniProtKB">
        <authorList>
            <consortium name="RefSeq"/>
        </authorList>
    </citation>
    <scope>IDENTIFICATION</scope>
    <source>
        <tissue evidence="7">Kidney</tissue>
    </source>
</reference>
<dbReference type="GO" id="GO:0038023">
    <property type="term" value="F:signaling receptor activity"/>
    <property type="evidence" value="ECO:0007669"/>
    <property type="project" value="Ensembl"/>
</dbReference>